<reference evidence="2" key="1">
    <citation type="journal article" date="2019" name="Int. J. Syst. Evol. Microbiol.">
        <title>The Global Catalogue of Microorganisms (GCM) 10K type strain sequencing project: providing services to taxonomists for standard genome sequencing and annotation.</title>
        <authorList>
            <consortium name="The Broad Institute Genomics Platform"/>
            <consortium name="The Broad Institute Genome Sequencing Center for Infectious Disease"/>
            <person name="Wu L."/>
            <person name="Ma J."/>
        </authorList>
    </citation>
    <scope>NUCLEOTIDE SEQUENCE [LARGE SCALE GENOMIC DNA]</scope>
    <source>
        <strain evidence="2">CGMCC 4.7405</strain>
    </source>
</reference>
<keyword evidence="2" id="KW-1185">Reference proteome</keyword>
<organism evidence="1 2">
    <name type="scientific">Lentzea rhizosphaerae</name>
    <dbReference type="NCBI Taxonomy" id="2041025"/>
    <lineage>
        <taxon>Bacteria</taxon>
        <taxon>Bacillati</taxon>
        <taxon>Actinomycetota</taxon>
        <taxon>Actinomycetes</taxon>
        <taxon>Pseudonocardiales</taxon>
        <taxon>Pseudonocardiaceae</taxon>
        <taxon>Lentzea</taxon>
    </lineage>
</organism>
<protein>
    <submittedName>
        <fullName evidence="1">Uncharacterized protein</fullName>
    </submittedName>
</protein>
<sequence>MYGSGDDAVLTELFGLDSPYSERADKLRARLVDLEVKALAGTADEQEVRQYKELREKLTSSLTARVDEVAARLRTHDQDLSS</sequence>
<proteinExistence type="predicted"/>
<dbReference type="EMBL" id="JBHRZI010000057">
    <property type="protein sequence ID" value="MFC3898821.1"/>
    <property type="molecule type" value="Genomic_DNA"/>
</dbReference>
<dbReference type="RefSeq" id="WP_382380615.1">
    <property type="nucleotide sequence ID" value="NZ_JBHRZI010000057.1"/>
</dbReference>
<name>A0ABV8CAC5_9PSEU</name>
<dbReference type="Proteomes" id="UP001595690">
    <property type="component" value="Unassembled WGS sequence"/>
</dbReference>
<evidence type="ECO:0000313" key="2">
    <source>
        <dbReference type="Proteomes" id="UP001595690"/>
    </source>
</evidence>
<gene>
    <name evidence="1" type="ORF">ACFOWZ_45765</name>
</gene>
<comment type="caution">
    <text evidence="1">The sequence shown here is derived from an EMBL/GenBank/DDBJ whole genome shotgun (WGS) entry which is preliminary data.</text>
</comment>
<accession>A0ABV8CAC5</accession>
<evidence type="ECO:0000313" key="1">
    <source>
        <dbReference type="EMBL" id="MFC3898821.1"/>
    </source>
</evidence>